<dbReference type="HOGENOM" id="CLU_015162_0_0_1"/>
<organism evidence="2 3">
    <name type="scientific">Paxillus involutus ATCC 200175</name>
    <dbReference type="NCBI Taxonomy" id="664439"/>
    <lineage>
        <taxon>Eukaryota</taxon>
        <taxon>Fungi</taxon>
        <taxon>Dikarya</taxon>
        <taxon>Basidiomycota</taxon>
        <taxon>Agaricomycotina</taxon>
        <taxon>Agaricomycetes</taxon>
        <taxon>Agaricomycetidae</taxon>
        <taxon>Boletales</taxon>
        <taxon>Paxilineae</taxon>
        <taxon>Paxillaceae</taxon>
        <taxon>Paxillus</taxon>
    </lineage>
</organism>
<feature type="region of interest" description="Disordered" evidence="1">
    <location>
        <begin position="272"/>
        <end position="306"/>
    </location>
</feature>
<name>A0A0C9TNE9_PAXIN</name>
<reference evidence="3" key="2">
    <citation type="submission" date="2015-01" db="EMBL/GenBank/DDBJ databases">
        <title>Evolutionary Origins and Diversification of the Mycorrhizal Mutualists.</title>
        <authorList>
            <consortium name="DOE Joint Genome Institute"/>
            <consortium name="Mycorrhizal Genomics Consortium"/>
            <person name="Kohler A."/>
            <person name="Kuo A."/>
            <person name="Nagy L.G."/>
            <person name="Floudas D."/>
            <person name="Copeland A."/>
            <person name="Barry K.W."/>
            <person name="Cichocki N."/>
            <person name="Veneault-Fourrey C."/>
            <person name="LaButti K."/>
            <person name="Lindquist E.A."/>
            <person name="Lipzen A."/>
            <person name="Lundell T."/>
            <person name="Morin E."/>
            <person name="Murat C."/>
            <person name="Riley R."/>
            <person name="Ohm R."/>
            <person name="Sun H."/>
            <person name="Tunlid A."/>
            <person name="Henrissat B."/>
            <person name="Grigoriev I.V."/>
            <person name="Hibbett D.S."/>
            <person name="Martin F."/>
        </authorList>
    </citation>
    <scope>NUCLEOTIDE SEQUENCE [LARGE SCALE GENOMIC DNA]</scope>
    <source>
        <strain evidence="3">ATCC 200175</strain>
    </source>
</reference>
<feature type="region of interest" description="Disordered" evidence="1">
    <location>
        <begin position="462"/>
        <end position="536"/>
    </location>
</feature>
<evidence type="ECO:0008006" key="4">
    <source>
        <dbReference type="Google" id="ProtNLM"/>
    </source>
</evidence>
<feature type="compositionally biased region" description="Basic and acidic residues" evidence="1">
    <location>
        <begin position="219"/>
        <end position="230"/>
    </location>
</feature>
<evidence type="ECO:0000256" key="1">
    <source>
        <dbReference type="SAM" id="MobiDB-lite"/>
    </source>
</evidence>
<feature type="compositionally biased region" description="Low complexity" evidence="1">
    <location>
        <begin position="1"/>
        <end position="21"/>
    </location>
</feature>
<dbReference type="CDD" id="cd18724">
    <property type="entry name" value="PIN_LabA-like"/>
    <property type="match status" value="1"/>
</dbReference>
<dbReference type="Proteomes" id="UP000053647">
    <property type="component" value="Unassembled WGS sequence"/>
</dbReference>
<feature type="region of interest" description="Disordered" evidence="1">
    <location>
        <begin position="215"/>
        <end position="237"/>
    </location>
</feature>
<dbReference type="EMBL" id="KN819470">
    <property type="protein sequence ID" value="KIJ09367.1"/>
    <property type="molecule type" value="Genomic_DNA"/>
</dbReference>
<gene>
    <name evidence="2" type="ORF">PAXINDRAFT_177537</name>
</gene>
<keyword evidence="3" id="KW-1185">Reference proteome</keyword>
<feature type="region of interest" description="Disordered" evidence="1">
    <location>
        <begin position="112"/>
        <end position="156"/>
    </location>
</feature>
<accession>A0A0C9TNE9</accession>
<dbReference type="AlphaFoldDB" id="A0A0C9TNE9"/>
<reference evidence="2 3" key="1">
    <citation type="submission" date="2014-06" db="EMBL/GenBank/DDBJ databases">
        <authorList>
            <consortium name="DOE Joint Genome Institute"/>
            <person name="Kuo A."/>
            <person name="Kohler A."/>
            <person name="Nagy L.G."/>
            <person name="Floudas D."/>
            <person name="Copeland A."/>
            <person name="Barry K.W."/>
            <person name="Cichocki N."/>
            <person name="Veneault-Fourrey C."/>
            <person name="LaButti K."/>
            <person name="Lindquist E.A."/>
            <person name="Lipzen A."/>
            <person name="Lundell T."/>
            <person name="Morin E."/>
            <person name="Murat C."/>
            <person name="Sun H."/>
            <person name="Tunlid A."/>
            <person name="Henrissat B."/>
            <person name="Grigoriev I.V."/>
            <person name="Hibbett D.S."/>
            <person name="Martin F."/>
            <person name="Nordberg H.P."/>
            <person name="Cantor M.N."/>
            <person name="Hua S.X."/>
        </authorList>
    </citation>
    <scope>NUCLEOTIDE SEQUENCE [LARGE SCALE GENOMIC DNA]</scope>
    <source>
        <strain evidence="2 3">ATCC 200175</strain>
    </source>
</reference>
<evidence type="ECO:0000313" key="3">
    <source>
        <dbReference type="Proteomes" id="UP000053647"/>
    </source>
</evidence>
<proteinExistence type="predicted"/>
<sequence>MIHSSSETTTNSPTPISPFSTYSGVSEATSDEAPDLGAFNSVFREFQHLQTGPPRILHTTASPLDFDYEIDSTSSRSGLLLAPPTDSEANAGSTVWNQVIIASYLDPSTASAQTRSALDDQSRANDSTTDYEREQSMDNDSNDDLFGLDGSESETEGEMELGTLTIGSLVSDVGGESEHPTLGTIDSVIEFLVAERDRVQAGRLAERRMVHYSSTSDGGIRRSQDGDARGARKRRRKRALKTVHILRREGEVPETVLETTVLAAVSSDADRVDIGAPEAEGDSSSSLDNAHIHYKSTPSTPPRTKGLPLKRVVLKHSKSTPTLQVKTIPPDPQILKLRCLAHKLRLRFPEDYERITTLLTQDFSGGESDFSDPRGPAPRARDTLIHVFIDHSNILIGLLTHHKKHRSLSRRPKRLSHTALALLLERGRPITRRCLVTSSPLYQPMDSAVQLGYDVRIYARVPDNGDAPDRRQHHTPDSAASRSINWRKSDVGSSAPPSFSKTHVRGHSGGDVSTDSDRGAGSSSRPVAGPSGMTMTTTRVRYREQGVDELLQLKLHQAIAATDPPPPNATIVLATGDGNVGQFSDEGFLGPVRLALQRGWKIELYAWEEGLSRAWKREFSDGPWKERFRIIKMEDFAEDLLEVGVEGK</sequence>
<evidence type="ECO:0000313" key="2">
    <source>
        <dbReference type="EMBL" id="KIJ09367.1"/>
    </source>
</evidence>
<dbReference type="OrthoDB" id="5590473at2759"/>
<feature type="region of interest" description="Disordered" evidence="1">
    <location>
        <begin position="1"/>
        <end position="30"/>
    </location>
</feature>
<protein>
    <recommendedName>
        <fullName evidence="4">NYN domain-containing protein</fullName>
    </recommendedName>
</protein>
<feature type="compositionally biased region" description="Basic and acidic residues" evidence="1">
    <location>
        <begin position="467"/>
        <end position="476"/>
    </location>
</feature>
<feature type="compositionally biased region" description="Polar residues" evidence="1">
    <location>
        <begin position="478"/>
        <end position="501"/>
    </location>
</feature>